<dbReference type="AlphaFoldDB" id="A0A0D8LA56"/>
<dbReference type="InterPro" id="IPR010982">
    <property type="entry name" value="Lambda_DNA-bd_dom_sf"/>
</dbReference>
<protein>
    <submittedName>
        <fullName evidence="1">Antirepressor</fullName>
    </submittedName>
</protein>
<dbReference type="Proteomes" id="UP000032582">
    <property type="component" value="Unassembled WGS sequence"/>
</dbReference>
<name>A0A0D8LA56_MORMO</name>
<evidence type="ECO:0000313" key="2">
    <source>
        <dbReference type="Proteomes" id="UP000032582"/>
    </source>
</evidence>
<dbReference type="OrthoDB" id="5882226at2"/>
<proteinExistence type="predicted"/>
<dbReference type="SUPFAM" id="SSF47413">
    <property type="entry name" value="lambda repressor-like DNA-binding domains"/>
    <property type="match status" value="1"/>
</dbReference>
<dbReference type="RefSeq" id="WP_045138251.1">
    <property type="nucleotide sequence ID" value="NZ_CP032295.1"/>
</dbReference>
<accession>A0A0D8LA56</accession>
<sequence>MSNDLLRWRKESSQEDWKRLAQLAGTSVGYLNQIAYGNRRASPKKAELIETASKQFTITPVSKELLVFAQSGAA</sequence>
<gene>
    <name evidence="1" type="ORF">UA45_09010</name>
</gene>
<dbReference type="GO" id="GO:0003677">
    <property type="term" value="F:DNA binding"/>
    <property type="evidence" value="ECO:0007669"/>
    <property type="project" value="InterPro"/>
</dbReference>
<dbReference type="EMBL" id="JZSH01000083">
    <property type="protein sequence ID" value="KJF78011.1"/>
    <property type="molecule type" value="Genomic_DNA"/>
</dbReference>
<evidence type="ECO:0000313" key="1">
    <source>
        <dbReference type="EMBL" id="KJF78011.1"/>
    </source>
</evidence>
<reference evidence="1 2" key="1">
    <citation type="submission" date="2015-02" db="EMBL/GenBank/DDBJ databases">
        <title>Whole genome shotgun sequencing of cultured foodborne pathogen.</title>
        <authorList>
            <person name="Timme R."/>
            <person name="Allard M.W."/>
            <person name="Strain E."/>
            <person name="Evans P.S."/>
            <person name="Brown E."/>
        </authorList>
    </citation>
    <scope>NUCLEOTIDE SEQUENCE [LARGE SCALE GENOMIC DNA]</scope>
    <source>
        <strain evidence="1 2">GCSL-TSO-24</strain>
    </source>
</reference>
<comment type="caution">
    <text evidence="1">The sequence shown here is derived from an EMBL/GenBank/DDBJ whole genome shotgun (WGS) entry which is preliminary data.</text>
</comment>
<organism evidence="1 2">
    <name type="scientific">Morganella morganii</name>
    <name type="common">Proteus morganii</name>
    <dbReference type="NCBI Taxonomy" id="582"/>
    <lineage>
        <taxon>Bacteria</taxon>
        <taxon>Pseudomonadati</taxon>
        <taxon>Pseudomonadota</taxon>
        <taxon>Gammaproteobacteria</taxon>
        <taxon>Enterobacterales</taxon>
        <taxon>Morganellaceae</taxon>
        <taxon>Morganella</taxon>
    </lineage>
</organism>
<dbReference type="PATRIC" id="fig|582.24.peg.2800"/>